<gene>
    <name evidence="4" type="ORF">NPE20_00860</name>
</gene>
<evidence type="ECO:0000313" key="5">
    <source>
        <dbReference type="Proteomes" id="UP001204376"/>
    </source>
</evidence>
<evidence type="ECO:0000256" key="1">
    <source>
        <dbReference type="SAM" id="Phobius"/>
    </source>
</evidence>
<feature type="transmembrane region" description="Helical" evidence="1">
    <location>
        <begin position="122"/>
        <end position="139"/>
    </location>
</feature>
<evidence type="ECO:0000313" key="4">
    <source>
        <dbReference type="EMBL" id="MCQ6956483.1"/>
    </source>
</evidence>
<dbReference type="EMBL" id="JANHOH010000001">
    <property type="protein sequence ID" value="MCQ6956483.1"/>
    <property type="molecule type" value="Genomic_DNA"/>
</dbReference>
<organism evidence="4 5">
    <name type="scientific">Mucilaginibacter aquariorum</name>
    <dbReference type="NCBI Taxonomy" id="2967225"/>
    <lineage>
        <taxon>Bacteria</taxon>
        <taxon>Pseudomonadati</taxon>
        <taxon>Bacteroidota</taxon>
        <taxon>Sphingobacteriia</taxon>
        <taxon>Sphingobacteriales</taxon>
        <taxon>Sphingobacteriaceae</taxon>
        <taxon>Mucilaginibacter</taxon>
    </lineage>
</organism>
<name>A0ABT1SXM8_9SPHI</name>
<keyword evidence="1" id="KW-0812">Transmembrane</keyword>
<keyword evidence="5" id="KW-1185">Reference proteome</keyword>
<comment type="caution">
    <text evidence="4">The sequence shown here is derived from an EMBL/GenBank/DDBJ whole genome shotgun (WGS) entry which is preliminary data.</text>
</comment>
<protein>
    <submittedName>
        <fullName evidence="4">WcaI family glycosyltransferase</fullName>
    </submittedName>
</protein>
<dbReference type="RefSeq" id="WP_256536698.1">
    <property type="nucleotide sequence ID" value="NZ_JANHOH010000001.1"/>
</dbReference>
<feature type="domain" description="Glycosyltransferase subfamily 4-like N-terminal" evidence="3">
    <location>
        <begin position="18"/>
        <end position="199"/>
    </location>
</feature>
<evidence type="ECO:0000259" key="2">
    <source>
        <dbReference type="Pfam" id="PF00534"/>
    </source>
</evidence>
<sequence length="439" mass="50160">MQNRILLIGGNFYPEPIGIGKYNGEMMDWLATNGYDCTVVTTYPYYPQWKVQTPYVNKAFWYKKEIKYIKPFYESSVKIYRCPQFVPVNPTGAKRMILDFSFFITSFLLIIKLLLSVRKYDIVISVVPAFQLGLLGILYKKLRGGRFFYHIQDLQIDAARDLGMIKSKTLIDFLLGIEKYILKHADVVSSISAGMIEKIKMKCGKQIDFFPNWVDTKMFYPISEKALLKQEFNFDPEDTIVLYSGAVGEKQGLENILLTAKSFIHKTHVKFVICGSGPYLKKLEDMKAKFNLNNVVFMSTQPIEKLNRFLNMADVHLVLQKNNATDLIMPSKLTTILAIGGVALVTAVQGSSLYNLIKLHNLGIIAEPENLTALSTVINTAIENSNEEIQFNARTYAEKYLSIEKIISRFSYNMKESPEVHFMENFNFQASNQFTPVES</sequence>
<dbReference type="Gene3D" id="3.40.50.2000">
    <property type="entry name" value="Glycogen Phosphorylase B"/>
    <property type="match status" value="2"/>
</dbReference>
<dbReference type="PANTHER" id="PTHR45947">
    <property type="entry name" value="SULFOQUINOVOSYL TRANSFERASE SQD2"/>
    <property type="match status" value="1"/>
</dbReference>
<dbReference type="InterPro" id="IPR028098">
    <property type="entry name" value="Glyco_trans_4-like_N"/>
</dbReference>
<reference evidence="4 5" key="1">
    <citation type="submission" date="2022-07" db="EMBL/GenBank/DDBJ databases">
        <title>Mucilaginibacter sp. JC4.</title>
        <authorList>
            <person name="Le V."/>
            <person name="Ko S.-R."/>
            <person name="Ahn C.-Y."/>
            <person name="Oh H.-M."/>
        </authorList>
    </citation>
    <scope>NUCLEOTIDE SEQUENCE [LARGE SCALE GENOMIC DNA]</scope>
    <source>
        <strain evidence="4 5">JC4</strain>
    </source>
</reference>
<dbReference type="NCBIfam" id="NF007640">
    <property type="entry name" value="PRK10307.1"/>
    <property type="match status" value="1"/>
</dbReference>
<dbReference type="InterPro" id="IPR001296">
    <property type="entry name" value="Glyco_trans_1"/>
</dbReference>
<dbReference type="Pfam" id="PF13579">
    <property type="entry name" value="Glyco_trans_4_4"/>
    <property type="match status" value="1"/>
</dbReference>
<dbReference type="CDD" id="cd03794">
    <property type="entry name" value="GT4_WbuB-like"/>
    <property type="match status" value="1"/>
</dbReference>
<keyword evidence="1" id="KW-0472">Membrane</keyword>
<dbReference type="Proteomes" id="UP001204376">
    <property type="component" value="Unassembled WGS sequence"/>
</dbReference>
<dbReference type="PANTHER" id="PTHR45947:SF3">
    <property type="entry name" value="SULFOQUINOVOSYL TRANSFERASE SQD2"/>
    <property type="match status" value="1"/>
</dbReference>
<feature type="transmembrane region" description="Helical" evidence="1">
    <location>
        <begin position="97"/>
        <end position="116"/>
    </location>
</feature>
<feature type="domain" description="Glycosyl transferase family 1" evidence="2">
    <location>
        <begin position="228"/>
        <end position="393"/>
    </location>
</feature>
<evidence type="ECO:0000259" key="3">
    <source>
        <dbReference type="Pfam" id="PF13579"/>
    </source>
</evidence>
<dbReference type="InterPro" id="IPR050194">
    <property type="entry name" value="Glycosyltransferase_grp1"/>
</dbReference>
<proteinExistence type="predicted"/>
<accession>A0ABT1SXM8</accession>
<dbReference type="SUPFAM" id="SSF53756">
    <property type="entry name" value="UDP-Glycosyltransferase/glycogen phosphorylase"/>
    <property type="match status" value="1"/>
</dbReference>
<dbReference type="Pfam" id="PF00534">
    <property type="entry name" value="Glycos_transf_1"/>
    <property type="match status" value="1"/>
</dbReference>
<keyword evidence="1" id="KW-1133">Transmembrane helix</keyword>